<accession>A0A8E2DW03</accession>
<organism evidence="2 3">
    <name type="scientific">Obba rivulosa</name>
    <dbReference type="NCBI Taxonomy" id="1052685"/>
    <lineage>
        <taxon>Eukaryota</taxon>
        <taxon>Fungi</taxon>
        <taxon>Dikarya</taxon>
        <taxon>Basidiomycota</taxon>
        <taxon>Agaricomycotina</taxon>
        <taxon>Agaricomycetes</taxon>
        <taxon>Polyporales</taxon>
        <taxon>Gelatoporiaceae</taxon>
        <taxon>Obba</taxon>
    </lineage>
</organism>
<reference evidence="2 3" key="1">
    <citation type="submission" date="2016-07" db="EMBL/GenBank/DDBJ databases">
        <title>Draft genome of the white-rot fungus Obba rivulosa 3A-2.</title>
        <authorList>
            <consortium name="DOE Joint Genome Institute"/>
            <person name="Miettinen O."/>
            <person name="Riley R."/>
            <person name="Acob R."/>
            <person name="Barry K."/>
            <person name="Cullen D."/>
            <person name="De Vries R."/>
            <person name="Hainaut M."/>
            <person name="Hatakka A."/>
            <person name="Henrissat B."/>
            <person name="Hilden K."/>
            <person name="Kuo R."/>
            <person name="Labutti K."/>
            <person name="Lipzen A."/>
            <person name="Makela M.R."/>
            <person name="Sandor L."/>
            <person name="Spatafora J.W."/>
            <person name="Grigoriev I.V."/>
            <person name="Hibbett D.S."/>
        </authorList>
    </citation>
    <scope>NUCLEOTIDE SEQUENCE [LARGE SCALE GENOMIC DNA]</scope>
    <source>
        <strain evidence="2 3">3A-2</strain>
    </source>
</reference>
<name>A0A8E2DW03_9APHY</name>
<dbReference type="AlphaFoldDB" id="A0A8E2DW03"/>
<keyword evidence="3" id="KW-1185">Reference proteome</keyword>
<sequence length="113" mass="12643">MTVQPQPFLTSGRRSFPLPSTAPYDSSFPGLRSHARTRQQARPPSQLLGTVDSGTSRSRRRRLSCSTMMVVTCLFHLISPRFTLSHPVSGFCLLNGNLRNLASRRGARRNMQL</sequence>
<feature type="compositionally biased region" description="Polar residues" evidence="1">
    <location>
        <begin position="1"/>
        <end position="13"/>
    </location>
</feature>
<proteinExistence type="predicted"/>
<feature type="region of interest" description="Disordered" evidence="1">
    <location>
        <begin position="1"/>
        <end position="61"/>
    </location>
</feature>
<evidence type="ECO:0000256" key="1">
    <source>
        <dbReference type="SAM" id="MobiDB-lite"/>
    </source>
</evidence>
<dbReference type="EMBL" id="KV722330">
    <property type="protein sequence ID" value="OCH96614.1"/>
    <property type="molecule type" value="Genomic_DNA"/>
</dbReference>
<evidence type="ECO:0000313" key="3">
    <source>
        <dbReference type="Proteomes" id="UP000250043"/>
    </source>
</evidence>
<dbReference type="Proteomes" id="UP000250043">
    <property type="component" value="Unassembled WGS sequence"/>
</dbReference>
<evidence type="ECO:0000313" key="2">
    <source>
        <dbReference type="EMBL" id="OCH96614.1"/>
    </source>
</evidence>
<gene>
    <name evidence="2" type="ORF">OBBRIDRAFT_13679</name>
</gene>
<protein>
    <submittedName>
        <fullName evidence="2">Uncharacterized protein</fullName>
    </submittedName>
</protein>